<reference evidence="1 2" key="1">
    <citation type="submission" date="2023-02" db="EMBL/GenBank/DDBJ databases">
        <title>A bacterium isolated from plastisphere.</title>
        <authorList>
            <person name="Sun Y."/>
        </authorList>
    </citation>
    <scope>NUCLEOTIDE SEQUENCE [LARGE SCALE GENOMIC DNA]</scope>
    <source>
        <strain evidence="2">a-1</strain>
    </source>
</reference>
<evidence type="ECO:0000313" key="2">
    <source>
        <dbReference type="Proteomes" id="UP001213680"/>
    </source>
</evidence>
<dbReference type="Proteomes" id="UP001213680">
    <property type="component" value="Chromosome"/>
</dbReference>
<evidence type="ECO:0000313" key="1">
    <source>
        <dbReference type="EMBL" id="WDH74741.1"/>
    </source>
</evidence>
<gene>
    <name evidence="1" type="ORF">PTI97_07815</name>
</gene>
<organism evidence="1 2">
    <name type="scientific">Exiguobacterium marinum</name>
    <dbReference type="NCBI Taxonomy" id="273528"/>
    <lineage>
        <taxon>Bacteria</taxon>
        <taxon>Bacillati</taxon>
        <taxon>Bacillota</taxon>
        <taxon>Bacilli</taxon>
        <taxon>Bacillales</taxon>
        <taxon>Bacillales Family XII. Incertae Sedis</taxon>
        <taxon>Exiguobacterium</taxon>
    </lineage>
</organism>
<sequence length="172" mass="20247">MKFEDLFFYQGMVHVFDFQHDLESSRLTFQVKLLDHLKKRNTTFRERVKVDGVHSQREVINVKLCFEDVIYMEVIQESFADGIMDEPTDEFEGTQIKRFEQSGYLDFLKQTRFSFWEVIHDDSTIFTHYRISGLNSVLEIITLSEPTVPSVISLDCNRKGSPTIYFGGKFYT</sequence>
<dbReference type="RefSeq" id="WP_274356177.1">
    <property type="nucleotide sequence ID" value="NZ_CP118099.1"/>
</dbReference>
<dbReference type="EMBL" id="CP118099">
    <property type="protein sequence ID" value="WDH74741.1"/>
    <property type="molecule type" value="Genomic_DNA"/>
</dbReference>
<keyword evidence="2" id="KW-1185">Reference proteome</keyword>
<name>A0ABY7WV28_9BACL</name>
<accession>A0ABY7WV28</accession>
<proteinExistence type="predicted"/>
<protein>
    <submittedName>
        <fullName evidence="1">Uncharacterized protein</fullName>
    </submittedName>
</protein>